<evidence type="ECO:0000259" key="8">
    <source>
        <dbReference type="Pfam" id="PF01182"/>
    </source>
</evidence>
<dbReference type="InterPro" id="IPR039104">
    <property type="entry name" value="6PGL"/>
</dbReference>
<evidence type="ECO:0000256" key="1">
    <source>
        <dbReference type="ARBA" id="ARBA00000832"/>
    </source>
</evidence>
<dbReference type="InterPro" id="IPR037171">
    <property type="entry name" value="NagB/RpiA_transferase-like"/>
</dbReference>
<dbReference type="InterPro" id="IPR006148">
    <property type="entry name" value="Glc/Gal-6P_isomerase"/>
</dbReference>
<comment type="function">
    <text evidence="2 7">Hydrolysis of 6-phosphogluconolactone to 6-phosphogluconate.</text>
</comment>
<proteinExistence type="inferred from homology"/>
<dbReference type="AlphaFoldDB" id="A0A0H5NEY1"/>
<keyword evidence="7 9" id="KW-0378">Hydrolase</keyword>
<comment type="pathway">
    <text evidence="3 7">Carbohydrate degradation; pentose phosphate pathway; D-ribulose 5-phosphate from D-glucose 6-phosphate (oxidative stage): step 2/3.</text>
</comment>
<dbReference type="Pfam" id="PF01182">
    <property type="entry name" value="Glucosamine_iso"/>
    <property type="match status" value="1"/>
</dbReference>
<dbReference type="PANTHER" id="PTHR11054">
    <property type="entry name" value="6-PHOSPHOGLUCONOLACTONASE"/>
    <property type="match status" value="1"/>
</dbReference>
<reference evidence="10" key="1">
    <citation type="submission" date="2015-03" db="EMBL/GenBank/DDBJ databases">
        <authorList>
            <consortium name="Pathogen Informatics"/>
        </authorList>
    </citation>
    <scope>NUCLEOTIDE SEQUENCE [LARGE SCALE GENOMIC DNA]</scope>
    <source>
        <strain evidence="10">NCTC11134</strain>
    </source>
</reference>
<organism evidence="9 10">
    <name type="scientific">Nocardia farcinica</name>
    <dbReference type="NCBI Taxonomy" id="37329"/>
    <lineage>
        <taxon>Bacteria</taxon>
        <taxon>Bacillati</taxon>
        <taxon>Actinomycetota</taxon>
        <taxon>Actinomycetes</taxon>
        <taxon>Mycobacteriales</taxon>
        <taxon>Nocardiaceae</taxon>
        <taxon>Nocardia</taxon>
    </lineage>
</organism>
<dbReference type="CDD" id="cd01400">
    <property type="entry name" value="6PGL"/>
    <property type="match status" value="1"/>
</dbReference>
<dbReference type="GO" id="GO:0006098">
    <property type="term" value="P:pentose-phosphate shunt"/>
    <property type="evidence" value="ECO:0007669"/>
    <property type="project" value="UniProtKB-UniPathway"/>
</dbReference>
<comment type="similarity">
    <text evidence="4 7">Belongs to the glucosamine/galactosamine-6-phosphate isomerase family. 6-phosphogluconolactonase subfamily.</text>
</comment>
<protein>
    <recommendedName>
        <fullName evidence="6 7">6-phosphogluconolactonase</fullName>
        <shortName evidence="7">6PGL</shortName>
        <ecNumber evidence="5 7">3.1.1.31</ecNumber>
    </recommendedName>
</protein>
<dbReference type="GO" id="GO:0017057">
    <property type="term" value="F:6-phosphogluconolactonase activity"/>
    <property type="evidence" value="ECO:0007669"/>
    <property type="project" value="UniProtKB-UniRule"/>
</dbReference>
<evidence type="ECO:0000256" key="3">
    <source>
        <dbReference type="ARBA" id="ARBA00004961"/>
    </source>
</evidence>
<evidence type="ECO:0000256" key="2">
    <source>
        <dbReference type="ARBA" id="ARBA00002681"/>
    </source>
</evidence>
<dbReference type="InterPro" id="IPR005900">
    <property type="entry name" value="6-phosphogluconolactonase_DevB"/>
</dbReference>
<evidence type="ECO:0000313" key="10">
    <source>
        <dbReference type="Proteomes" id="UP000057820"/>
    </source>
</evidence>
<evidence type="ECO:0000256" key="5">
    <source>
        <dbReference type="ARBA" id="ARBA00013198"/>
    </source>
</evidence>
<evidence type="ECO:0000256" key="6">
    <source>
        <dbReference type="ARBA" id="ARBA00020337"/>
    </source>
</evidence>
<dbReference type="EC" id="3.1.1.31" evidence="5 7"/>
<gene>
    <name evidence="7 9" type="primary">pgl</name>
    <name evidence="9" type="ORF">ERS450000_00479</name>
</gene>
<dbReference type="SUPFAM" id="SSF100950">
    <property type="entry name" value="NagB/RpiA/CoA transferase-like"/>
    <property type="match status" value="1"/>
</dbReference>
<dbReference type="NCBIfam" id="TIGR01198">
    <property type="entry name" value="pgl"/>
    <property type="match status" value="1"/>
</dbReference>
<dbReference type="UniPathway" id="UPA00115">
    <property type="reaction ID" value="UER00409"/>
</dbReference>
<accession>A0A0H5NEY1</accession>
<evidence type="ECO:0000313" key="9">
    <source>
        <dbReference type="EMBL" id="CRY74098.1"/>
    </source>
</evidence>
<evidence type="ECO:0000256" key="7">
    <source>
        <dbReference type="RuleBase" id="RU365095"/>
    </source>
</evidence>
<dbReference type="RefSeq" id="WP_082668555.1">
    <property type="nucleotide sequence ID" value="NZ_CP031418.1"/>
</dbReference>
<dbReference type="Proteomes" id="UP000057820">
    <property type="component" value="Chromosome 1"/>
</dbReference>
<dbReference type="GO" id="GO:0005975">
    <property type="term" value="P:carbohydrate metabolic process"/>
    <property type="evidence" value="ECO:0007669"/>
    <property type="project" value="UniProtKB-UniRule"/>
</dbReference>
<dbReference type="PANTHER" id="PTHR11054:SF0">
    <property type="entry name" value="6-PHOSPHOGLUCONOLACTONASE"/>
    <property type="match status" value="1"/>
</dbReference>
<dbReference type="EMBL" id="LN868938">
    <property type="protein sequence ID" value="CRY74098.1"/>
    <property type="molecule type" value="Genomic_DNA"/>
</dbReference>
<dbReference type="KEGG" id="nfr:ERS450000_00479"/>
<feature type="domain" description="Glucosamine/galactosamine-6-phosphate isomerase" evidence="8">
    <location>
        <begin position="29"/>
        <end position="251"/>
    </location>
</feature>
<comment type="catalytic activity">
    <reaction evidence="1 7">
        <text>6-phospho-D-glucono-1,5-lactone + H2O = 6-phospho-D-gluconate + H(+)</text>
        <dbReference type="Rhea" id="RHEA:12556"/>
        <dbReference type="ChEBI" id="CHEBI:15377"/>
        <dbReference type="ChEBI" id="CHEBI:15378"/>
        <dbReference type="ChEBI" id="CHEBI:57955"/>
        <dbReference type="ChEBI" id="CHEBI:58759"/>
        <dbReference type="EC" id="3.1.1.31"/>
    </reaction>
</comment>
<dbReference type="Gene3D" id="3.40.50.1360">
    <property type="match status" value="1"/>
</dbReference>
<evidence type="ECO:0000256" key="4">
    <source>
        <dbReference type="ARBA" id="ARBA00010662"/>
    </source>
</evidence>
<name>A0A0H5NEY1_NOCFR</name>
<sequence length="262" mass="27281">MSETPADRYADQDRRIAAGFPANTVQVFPDPDALVTAGARRVVEVLVAAQAARGSASVVLTGGGTGIDLLAAVRKAPGDVDWSRLDVFWGDERFVPAGDADRNELQARQALLDHVPLDPHRVHPMAGSIGEYPDPVEAAAAYSAAVHAHLAEYGAFDLHLLGMGGEGHVNSLFPHTDAVREEHELVVAVTDSPKPPSVRITLTLPAVRRARHVALVVAGAGKAEAVAAALNGADPVDIPAAGARGSESTTWLLDEGAASGLR</sequence>